<name>A0A510HHZ2_9ACTN</name>
<evidence type="ECO:0000256" key="3">
    <source>
        <dbReference type="ARBA" id="ARBA00004496"/>
    </source>
</evidence>
<accession>A0A510HHZ2</accession>
<dbReference type="PANTHER" id="PTHR34265">
    <property type="entry name" value="TYPE III PANTOTHENATE KINASE"/>
    <property type="match status" value="1"/>
</dbReference>
<evidence type="ECO:0000313" key="17">
    <source>
        <dbReference type="EMBL" id="BBL79610.1"/>
    </source>
</evidence>
<keyword evidence="8 16" id="KW-0808">Transferase</keyword>
<dbReference type="CDD" id="cd24015">
    <property type="entry name" value="ASKHA_NBD_PanK-III"/>
    <property type="match status" value="1"/>
</dbReference>
<dbReference type="PANTHER" id="PTHR34265:SF1">
    <property type="entry name" value="TYPE III PANTOTHENATE KINASE"/>
    <property type="match status" value="1"/>
</dbReference>
<dbReference type="NCBIfam" id="NF009855">
    <property type="entry name" value="PRK13321.1"/>
    <property type="match status" value="1"/>
</dbReference>
<evidence type="ECO:0000256" key="11">
    <source>
        <dbReference type="ARBA" id="ARBA00022840"/>
    </source>
</evidence>
<evidence type="ECO:0000256" key="1">
    <source>
        <dbReference type="ARBA" id="ARBA00001206"/>
    </source>
</evidence>
<evidence type="ECO:0000256" key="6">
    <source>
        <dbReference type="ARBA" id="ARBA00012102"/>
    </source>
</evidence>
<dbReference type="SUPFAM" id="SSF53067">
    <property type="entry name" value="Actin-like ATPase domain"/>
    <property type="match status" value="2"/>
</dbReference>
<evidence type="ECO:0000256" key="4">
    <source>
        <dbReference type="ARBA" id="ARBA00005225"/>
    </source>
</evidence>
<comment type="cofactor">
    <cofactor evidence="2">
        <name>K(+)</name>
        <dbReference type="ChEBI" id="CHEBI:29103"/>
    </cofactor>
</comment>
<comment type="subunit">
    <text evidence="5 16">Homodimer.</text>
</comment>
<evidence type="ECO:0000256" key="13">
    <source>
        <dbReference type="ARBA" id="ARBA00022993"/>
    </source>
</evidence>
<feature type="binding site" evidence="16">
    <location>
        <position position="132"/>
    </location>
    <ligand>
        <name>ATP</name>
        <dbReference type="ChEBI" id="CHEBI:30616"/>
    </ligand>
</feature>
<evidence type="ECO:0000256" key="14">
    <source>
        <dbReference type="ARBA" id="ARBA00038036"/>
    </source>
</evidence>
<dbReference type="HAMAP" id="MF_01274">
    <property type="entry name" value="Pantothen_kinase_3"/>
    <property type="match status" value="1"/>
</dbReference>
<keyword evidence="16" id="KW-0479">Metal-binding</keyword>
<keyword evidence="10 16" id="KW-0418">Kinase</keyword>
<keyword evidence="11 16" id="KW-0067">ATP-binding</keyword>
<evidence type="ECO:0000256" key="15">
    <source>
        <dbReference type="ARBA" id="ARBA00040883"/>
    </source>
</evidence>
<dbReference type="AlphaFoldDB" id="A0A510HHZ2"/>
<evidence type="ECO:0000256" key="9">
    <source>
        <dbReference type="ARBA" id="ARBA00022741"/>
    </source>
</evidence>
<evidence type="ECO:0000256" key="8">
    <source>
        <dbReference type="ARBA" id="ARBA00022679"/>
    </source>
</evidence>
<dbReference type="Proteomes" id="UP000318065">
    <property type="component" value="Chromosome"/>
</dbReference>
<keyword evidence="18" id="KW-1185">Reference proteome</keyword>
<dbReference type="GO" id="GO:0046872">
    <property type="term" value="F:metal ion binding"/>
    <property type="evidence" value="ECO:0007669"/>
    <property type="project" value="UniProtKB-KW"/>
</dbReference>
<dbReference type="InterPro" id="IPR043129">
    <property type="entry name" value="ATPase_NBD"/>
</dbReference>
<keyword evidence="13 16" id="KW-0173">Coenzyme A biosynthesis</keyword>
<dbReference type="GO" id="GO:0004594">
    <property type="term" value="F:pantothenate kinase activity"/>
    <property type="evidence" value="ECO:0007669"/>
    <property type="project" value="UniProtKB-UniRule"/>
</dbReference>
<evidence type="ECO:0000256" key="16">
    <source>
        <dbReference type="HAMAP-Rule" id="MF_01274"/>
    </source>
</evidence>
<evidence type="ECO:0000256" key="7">
    <source>
        <dbReference type="ARBA" id="ARBA00022490"/>
    </source>
</evidence>
<comment type="subcellular location">
    <subcellularLocation>
        <location evidence="3 16">Cytoplasm</location>
    </subcellularLocation>
</comment>
<evidence type="ECO:0000256" key="12">
    <source>
        <dbReference type="ARBA" id="ARBA00022958"/>
    </source>
</evidence>
<comment type="similarity">
    <text evidence="14 16">Belongs to the type III pantothenate kinase family.</text>
</comment>
<evidence type="ECO:0000256" key="2">
    <source>
        <dbReference type="ARBA" id="ARBA00001958"/>
    </source>
</evidence>
<keyword evidence="7 16" id="KW-0963">Cytoplasm</keyword>
<proteinExistence type="inferred from homology"/>
<protein>
    <recommendedName>
        <fullName evidence="15 16">Type III pantothenate kinase</fullName>
        <ecNumber evidence="6 16">2.7.1.33</ecNumber>
    </recommendedName>
    <alternativeName>
        <fullName evidence="16">PanK-III</fullName>
    </alternativeName>
    <alternativeName>
        <fullName evidence="16">Pantothenic acid kinase</fullName>
    </alternativeName>
</protein>
<dbReference type="EC" id="2.7.1.33" evidence="6 16"/>
<dbReference type="Gene3D" id="3.30.420.40">
    <property type="match status" value="2"/>
</dbReference>
<dbReference type="Pfam" id="PF03309">
    <property type="entry name" value="Pan_kinase"/>
    <property type="match status" value="1"/>
</dbReference>
<dbReference type="NCBIfam" id="TIGR00671">
    <property type="entry name" value="baf"/>
    <property type="match status" value="1"/>
</dbReference>
<feature type="binding site" evidence="16">
    <location>
        <position position="100"/>
    </location>
    <ligand>
        <name>substrate</name>
    </ligand>
</feature>
<feature type="binding site" evidence="16">
    <location>
        <position position="129"/>
    </location>
    <ligand>
        <name>K(+)</name>
        <dbReference type="ChEBI" id="CHEBI:29103"/>
    </ligand>
</feature>
<comment type="catalytic activity">
    <reaction evidence="1 16">
        <text>(R)-pantothenate + ATP = (R)-4'-phosphopantothenate + ADP + H(+)</text>
        <dbReference type="Rhea" id="RHEA:16373"/>
        <dbReference type="ChEBI" id="CHEBI:10986"/>
        <dbReference type="ChEBI" id="CHEBI:15378"/>
        <dbReference type="ChEBI" id="CHEBI:29032"/>
        <dbReference type="ChEBI" id="CHEBI:30616"/>
        <dbReference type="ChEBI" id="CHEBI:456216"/>
        <dbReference type="EC" id="2.7.1.33"/>
    </reaction>
</comment>
<sequence>MLMAVDIGNTQTVLGFFEGERLRASWRMTTEPYRSPDEIGAACAALFALRGMSLEDADAMIVSSVVPDLTGAYRHLAGDILRVPFYPVGPEMDLGMENRYDDPAAVGADRLVNAVAACRHYGAPAIIADSGTATTVCAVDAGGAYRGGAILPGLYVSMDALASRTAKLPRVDLEEEPPRAIATNTPDSIRSGFIYGYAGAIDALIRRFKEELAAEGSVEGLRVVATGGLSPVISRYCREIEVLDPDLTLKGLQVLYALNASRAR</sequence>
<comment type="pathway">
    <text evidence="4 16">Cofactor biosynthesis; coenzyme A biosynthesis; CoA from (R)-pantothenate: step 1/5.</text>
</comment>
<reference evidence="17" key="1">
    <citation type="journal article" date="2019" name="Microbiol. Resour. Announc.">
        <title>Complete Genome Sequence of Rubrobacter xylanophilus Strain AA3-22, Isolated from Arima Onsen in Japan.</title>
        <authorList>
            <person name="Tomariguchi N."/>
            <person name="Miyazaki K."/>
        </authorList>
    </citation>
    <scope>NUCLEOTIDE SEQUENCE [LARGE SCALE GENOMIC DNA]</scope>
    <source>
        <strain evidence="17">AA3-22</strain>
    </source>
</reference>
<dbReference type="GO" id="GO:0015937">
    <property type="term" value="P:coenzyme A biosynthetic process"/>
    <property type="evidence" value="ECO:0007669"/>
    <property type="project" value="UniProtKB-UniRule"/>
</dbReference>
<keyword evidence="9 16" id="KW-0547">Nucleotide-binding</keyword>
<feature type="binding site" evidence="16">
    <location>
        <position position="185"/>
    </location>
    <ligand>
        <name>substrate</name>
    </ligand>
</feature>
<comment type="function">
    <text evidence="16">Catalyzes the phosphorylation of pantothenate (Pan), the first step in CoA biosynthesis.</text>
</comment>
<organism evidence="17 18">
    <name type="scientific">Rubrobacter xylanophilus</name>
    <dbReference type="NCBI Taxonomy" id="49319"/>
    <lineage>
        <taxon>Bacteria</taxon>
        <taxon>Bacillati</taxon>
        <taxon>Actinomycetota</taxon>
        <taxon>Rubrobacteria</taxon>
        <taxon>Rubrobacterales</taxon>
        <taxon>Rubrobacteraceae</taxon>
        <taxon>Rubrobacter</taxon>
    </lineage>
</organism>
<gene>
    <name evidence="16 17" type="primary">coaX</name>
    <name evidence="17" type="ORF">RxyAA322_14640</name>
</gene>
<dbReference type="UniPathway" id="UPA00241">
    <property type="reaction ID" value="UER00352"/>
</dbReference>
<evidence type="ECO:0000256" key="5">
    <source>
        <dbReference type="ARBA" id="ARBA00011738"/>
    </source>
</evidence>
<evidence type="ECO:0000313" key="18">
    <source>
        <dbReference type="Proteomes" id="UP000318065"/>
    </source>
</evidence>
<dbReference type="EMBL" id="AP019791">
    <property type="protein sequence ID" value="BBL79610.1"/>
    <property type="molecule type" value="Genomic_DNA"/>
</dbReference>
<evidence type="ECO:0000256" key="10">
    <source>
        <dbReference type="ARBA" id="ARBA00022777"/>
    </source>
</evidence>
<dbReference type="InterPro" id="IPR004619">
    <property type="entry name" value="Type_III_PanK"/>
</dbReference>
<dbReference type="GO" id="GO:0005737">
    <property type="term" value="C:cytoplasm"/>
    <property type="evidence" value="ECO:0007669"/>
    <property type="project" value="UniProtKB-SubCell"/>
</dbReference>
<comment type="cofactor">
    <cofactor evidence="16">
        <name>NH4(+)</name>
        <dbReference type="ChEBI" id="CHEBI:28938"/>
    </cofactor>
    <cofactor evidence="16">
        <name>K(+)</name>
        <dbReference type="ChEBI" id="CHEBI:29103"/>
    </cofactor>
    <text evidence="16">A monovalent cation. Ammonium or potassium.</text>
</comment>
<feature type="binding site" evidence="16">
    <location>
        <begin position="6"/>
        <end position="13"/>
    </location>
    <ligand>
        <name>ATP</name>
        <dbReference type="ChEBI" id="CHEBI:30616"/>
    </ligand>
</feature>
<keyword evidence="12 16" id="KW-0630">Potassium</keyword>
<dbReference type="GO" id="GO:0005524">
    <property type="term" value="F:ATP binding"/>
    <property type="evidence" value="ECO:0007669"/>
    <property type="project" value="UniProtKB-UniRule"/>
</dbReference>
<feature type="active site" description="Proton acceptor" evidence="16">
    <location>
        <position position="109"/>
    </location>
</feature>
<feature type="binding site" evidence="16">
    <location>
        <begin position="107"/>
        <end position="110"/>
    </location>
    <ligand>
        <name>substrate</name>
    </ligand>
</feature>